<dbReference type="Proteomes" id="UP000050761">
    <property type="component" value="Unassembled WGS sequence"/>
</dbReference>
<keyword evidence="3" id="KW-1185">Reference proteome</keyword>
<evidence type="ECO:0000256" key="1">
    <source>
        <dbReference type="SAM" id="MobiDB-lite"/>
    </source>
</evidence>
<gene>
    <name evidence="2" type="ORF">HPBE_LOCUS24147</name>
</gene>
<proteinExistence type="predicted"/>
<feature type="compositionally biased region" description="Basic and acidic residues" evidence="1">
    <location>
        <begin position="1"/>
        <end position="10"/>
    </location>
</feature>
<dbReference type="WBParaSite" id="HPBE_0002414801-mRNA-1">
    <property type="protein sequence ID" value="HPBE_0002414801-mRNA-1"/>
    <property type="gene ID" value="HPBE_0002414801"/>
</dbReference>
<evidence type="ECO:0000313" key="4">
    <source>
        <dbReference type="WBParaSite" id="HPBE_0002414801-mRNA-1"/>
    </source>
</evidence>
<reference evidence="2 3" key="1">
    <citation type="submission" date="2018-11" db="EMBL/GenBank/DDBJ databases">
        <authorList>
            <consortium name="Pathogen Informatics"/>
        </authorList>
    </citation>
    <scope>NUCLEOTIDE SEQUENCE [LARGE SCALE GENOMIC DNA]</scope>
</reference>
<sequence length="84" mass="8997">MFVKLEETRSGEQPPGAPSPATASPIDPPPGGMNAGNEDLAGDTHQSDVGGSYSSWPRVHDGHPDQQSRSVLFRVRGKYRIPLT</sequence>
<organism evidence="3 4">
    <name type="scientific">Heligmosomoides polygyrus</name>
    <name type="common">Parasitic roundworm</name>
    <dbReference type="NCBI Taxonomy" id="6339"/>
    <lineage>
        <taxon>Eukaryota</taxon>
        <taxon>Metazoa</taxon>
        <taxon>Ecdysozoa</taxon>
        <taxon>Nematoda</taxon>
        <taxon>Chromadorea</taxon>
        <taxon>Rhabditida</taxon>
        <taxon>Rhabditina</taxon>
        <taxon>Rhabditomorpha</taxon>
        <taxon>Strongyloidea</taxon>
        <taxon>Heligmosomidae</taxon>
        <taxon>Heligmosomoides</taxon>
    </lineage>
</organism>
<evidence type="ECO:0000313" key="3">
    <source>
        <dbReference type="Proteomes" id="UP000050761"/>
    </source>
</evidence>
<accession>A0A3P8DHS0</accession>
<evidence type="ECO:0000313" key="2">
    <source>
        <dbReference type="EMBL" id="VDP43130.1"/>
    </source>
</evidence>
<reference evidence="4" key="2">
    <citation type="submission" date="2019-09" db="UniProtKB">
        <authorList>
            <consortium name="WormBaseParasite"/>
        </authorList>
    </citation>
    <scope>IDENTIFICATION</scope>
</reference>
<dbReference type="EMBL" id="UZAH01035910">
    <property type="protein sequence ID" value="VDP43130.1"/>
    <property type="molecule type" value="Genomic_DNA"/>
</dbReference>
<name>A0A183GN78_HELPZ</name>
<dbReference type="AlphaFoldDB" id="A0A183GN78"/>
<accession>A0A183GN78</accession>
<protein>
    <submittedName>
        <fullName evidence="2 4">Uncharacterized protein</fullName>
    </submittedName>
</protein>
<feature type="region of interest" description="Disordered" evidence="1">
    <location>
        <begin position="1"/>
        <end position="71"/>
    </location>
</feature>